<dbReference type="STRING" id="1229783.C273_01605"/>
<gene>
    <name evidence="2" type="ORF">C273_01605</name>
</gene>
<dbReference type="RefSeq" id="WP_009382054.1">
    <property type="nucleotide sequence ID" value="NZ_AMSQ01000002.1"/>
</dbReference>
<reference evidence="2 3" key="1">
    <citation type="journal article" date="2013" name="Genome Announc.">
        <title>Genome Sequence of Staphylococcus massiliensis Strain S46, Isolated from the Surface of Healthy Human Skin.</title>
        <authorList>
            <person name="Srivastav R."/>
            <person name="Singh A."/>
            <person name="Jangir P.K."/>
            <person name="Kumari C."/>
            <person name="Muduli S."/>
            <person name="Sharma R."/>
        </authorList>
    </citation>
    <scope>NUCLEOTIDE SEQUENCE [LARGE SCALE GENOMIC DNA]</scope>
    <source>
        <strain evidence="2 3">S46</strain>
    </source>
</reference>
<keyword evidence="1" id="KW-1133">Transmembrane helix</keyword>
<dbReference type="eggNOG" id="ENOG502Z9XI">
    <property type="taxonomic scope" value="Bacteria"/>
</dbReference>
<dbReference type="Proteomes" id="UP000009885">
    <property type="component" value="Unassembled WGS sequence"/>
</dbReference>
<dbReference type="AlphaFoldDB" id="K9B655"/>
<keyword evidence="1" id="KW-0472">Membrane</keyword>
<name>K9B655_9STAP</name>
<dbReference type="PATRIC" id="fig|1229783.3.peg.327"/>
<comment type="caution">
    <text evidence="2">The sequence shown here is derived from an EMBL/GenBank/DDBJ whole genome shotgun (WGS) entry which is preliminary data.</text>
</comment>
<evidence type="ECO:0000313" key="3">
    <source>
        <dbReference type="Proteomes" id="UP000009885"/>
    </source>
</evidence>
<evidence type="ECO:0000256" key="1">
    <source>
        <dbReference type="SAM" id="Phobius"/>
    </source>
</evidence>
<keyword evidence="1" id="KW-0812">Transmembrane</keyword>
<protein>
    <submittedName>
        <fullName evidence="2">Uncharacterized protein</fullName>
    </submittedName>
</protein>
<feature type="transmembrane region" description="Helical" evidence="1">
    <location>
        <begin position="6"/>
        <end position="28"/>
    </location>
</feature>
<evidence type="ECO:0000313" key="2">
    <source>
        <dbReference type="EMBL" id="EKU50297.1"/>
    </source>
</evidence>
<dbReference type="EMBL" id="AMSQ01000002">
    <property type="protein sequence ID" value="EKU50297.1"/>
    <property type="molecule type" value="Genomic_DNA"/>
</dbReference>
<proteinExistence type="predicted"/>
<sequence length="301" mass="35065">MALDAISISLIVATLLAIIFFILFLVALSSKKKAKQKLEDQYNSKHSELHQNHEEALEKERIENKKTITKQKEDYEATVNSKDREIDALKLFSKNKSEYITDMRLLGIRERLVNEKRIRPEDMHIMANIFLPKQNFEDVSRISHLVLTRTGLYLIDSQLLKGHVYYGVNQSQFGKLPVMEQVFNTLDLEITAPHTIVLDQNDDKHSLSVVDYTTHITKVERLAETLKRELDLKYLPTTLLYFNPKYDGAVTISNFQETSHTRALVGPEQLNEYFNKFVFHGRIQYNVEELQEIMDKIESFN</sequence>
<organism evidence="2 3">
    <name type="scientific">Staphylococcus massiliensis S46</name>
    <dbReference type="NCBI Taxonomy" id="1229783"/>
    <lineage>
        <taxon>Bacteria</taxon>
        <taxon>Bacillati</taxon>
        <taxon>Bacillota</taxon>
        <taxon>Bacilli</taxon>
        <taxon>Bacillales</taxon>
        <taxon>Staphylococcaceae</taxon>
        <taxon>Staphylococcus</taxon>
    </lineage>
</organism>
<accession>K9B655</accession>
<dbReference type="OrthoDB" id="2416822at2"/>
<keyword evidence="3" id="KW-1185">Reference proteome</keyword>